<dbReference type="Proteomes" id="UP000223363">
    <property type="component" value="Segment"/>
</dbReference>
<dbReference type="EMBL" id="MF285618">
    <property type="protein sequence ID" value="ATA65567.1"/>
    <property type="molecule type" value="Genomic_DNA"/>
</dbReference>
<sequence>MSFSDPIKISNLPNKDTLSEGSVFPTVDSAGNETGKVSIGTLREVLDLSNAFSTIEEGMSKTIVNEDFFVYTDENRKELALRYRKVGSGSVVYVDENNAPILYTTNRFQISQPIQVSSFSDIKGLKNLRDKQKVELTIELNARVYNRGTFIVDLTDKTTEDDGGVNLVTNSGVRLSRVIEDGNMELVWFKSESNSWDDAFDGLIKYRTKFTSNAGKVFLPAMKIVLTKPVILPYFNKGAKCSWFLEGAGSAPDNGTVLSFNIPRSTALANGWDNVGAIDNWGSEFKFNSLTLCRLCVEGISTKIANPGDEVGFAFCHGVKCRTTGSLWEDVVIQNFRGSGLYLDNAFDNTFNRVGVFASGRLNDGKDYMSYVDIGDPANQAFPPVWVTSSRQGDASNFLSWYGGSFELNNCTPFLKVDGGIQIHFTNLHSERPGRGSGMTGSLPTGTFAQVQGEVWFTQCGISNFSQSVALGPYANVQINDCPRFSGGISLINPSAKGKVRLNITNSFIGDAYFTGSIETDFRFVNTQFASLRLPVVSGQVAITNCLVLGNVDIVAGSGSILQSASGIRMVNTVIQGSVTGDANSQRITLLGCHVLGDVTLGNGNCTVLGNTILGTVSVPSQPSNFVMGIHVQSPNVISVKTSPSEISGTVRKGQVAIAYDGTATDSMWICNTAGVGAAAKWSKLVMA</sequence>
<keyword evidence="2" id="KW-1185">Reference proteome</keyword>
<gene>
    <name evidence="1" type="ORF">2050HW_00232</name>
</gene>
<reference evidence="2" key="1">
    <citation type="submission" date="2017-06" db="EMBL/GenBank/DDBJ databases">
        <authorList>
            <person name="Zhao X."/>
        </authorList>
    </citation>
    <scope>NUCLEOTIDE SEQUENCE [LARGE SCALE GENOMIC DNA]</scope>
</reference>
<proteinExistence type="predicted"/>
<evidence type="ECO:0000313" key="2">
    <source>
        <dbReference type="Proteomes" id="UP000223363"/>
    </source>
</evidence>
<protein>
    <submittedName>
        <fullName evidence="1">Uncharacterized protein</fullName>
    </submittedName>
</protein>
<organism evidence="1 2">
    <name type="scientific">Serratia phage vB_SmaM_ 2050HW</name>
    <dbReference type="NCBI Taxonomy" id="2024252"/>
    <lineage>
        <taxon>Viruses</taxon>
        <taxon>Duplodnaviria</taxon>
        <taxon>Heunggongvirae</taxon>
        <taxon>Uroviricota</taxon>
        <taxon>Caudoviricetes</taxon>
        <taxon>Chimalliviridae</taxon>
        <taxon>Moabitevirus</taxon>
        <taxon>Moabitevirus mv2050HW</taxon>
    </lineage>
</organism>
<name>A0A289YVP5_9CAUD</name>
<evidence type="ECO:0000313" key="1">
    <source>
        <dbReference type="EMBL" id="ATA65567.1"/>
    </source>
</evidence>
<accession>A0A289YVP5</accession>